<proteinExistence type="predicted"/>
<keyword evidence="1" id="KW-0812">Transmembrane</keyword>
<dbReference type="GO" id="GO:0000422">
    <property type="term" value="P:autophagy of mitochondrion"/>
    <property type="evidence" value="ECO:0007669"/>
    <property type="project" value="TreeGrafter"/>
</dbReference>
<dbReference type="InterPro" id="IPR028061">
    <property type="entry name" value="Fis1_TPR_C"/>
</dbReference>
<dbReference type="GO" id="GO:0005778">
    <property type="term" value="C:peroxisomal membrane"/>
    <property type="evidence" value="ECO:0007669"/>
    <property type="project" value="TreeGrafter"/>
</dbReference>
<evidence type="ECO:0000256" key="1">
    <source>
        <dbReference type="SAM" id="Phobius"/>
    </source>
</evidence>
<evidence type="ECO:0000313" key="4">
    <source>
        <dbReference type="Proteomes" id="UP000585474"/>
    </source>
</evidence>
<keyword evidence="1" id="KW-1133">Transmembrane helix</keyword>
<evidence type="ECO:0000259" key="2">
    <source>
        <dbReference type="Pfam" id="PF22936"/>
    </source>
</evidence>
<sequence>MVLVRAPRAPRDLTESGLELVGCESKTVRDDVTGDYVFMYHDMVPLLWSSLTKMYAHARNEARIFELYREIHQVSQASLSLSVVDYFAYLQSRWEEVAQYEPLSEFTTEGGIAALRLDRQHTYQFLMGLKSEFEAFRTQIVNTTPMSSIFEAFAMLDGDERYHRLLQLPPPPVTESIIPDQMALAASGSRFSGGRSSSGRAPCSFCGGVTHGRDRCCKLHPELRETFKRNKEKSKASPRTAAISETCYGSLVAPTAPDLHQFQTQFQNQMEQLQLQFQTQLGSLMQQSPRPNPSPSTATLASGIPTALHVRSSNPSWVLDSGADDHMTGELSLFTSHLSSIDQFVRITDGSAVHVRSKGEICLYSQLTLFSVLYVPDFAYNLLSDQNSKKIFGRGYEWNGLYYFGDPPDSLPSMSLQASGLSDSYRTFISHVSSTPIPRSVSEALRDPNWVTAMQRSAIFQTLNTSSLAASLANSTSPLQKREKLYLLAVGYYRSGEYPRSRKLAEQCLEIAPDWRQALTLKKAVEDRITKDGVIGIGITATAVGLIVGGIAAALARKN</sequence>
<keyword evidence="4" id="KW-1185">Reference proteome</keyword>
<protein>
    <submittedName>
        <fullName evidence="3">Tetratricopeptide repeat (TPR)-like superfamily protein</fullName>
    </submittedName>
</protein>
<accession>A0A7J0FBV2</accession>
<dbReference type="PANTHER" id="PTHR13247:SF0">
    <property type="entry name" value="MITOCHONDRIAL FISSION 1 PROTEIN"/>
    <property type="match status" value="1"/>
</dbReference>
<dbReference type="OrthoDB" id="421154at2759"/>
<dbReference type="GO" id="GO:0005741">
    <property type="term" value="C:mitochondrial outer membrane"/>
    <property type="evidence" value="ECO:0007669"/>
    <property type="project" value="TreeGrafter"/>
</dbReference>
<dbReference type="InterPro" id="IPR016543">
    <property type="entry name" value="Fis1"/>
</dbReference>
<keyword evidence="1" id="KW-0472">Membrane</keyword>
<dbReference type="GO" id="GO:0000266">
    <property type="term" value="P:mitochondrial fission"/>
    <property type="evidence" value="ECO:0007669"/>
    <property type="project" value="InterPro"/>
</dbReference>
<name>A0A7J0FBV2_9ERIC</name>
<evidence type="ECO:0000313" key="3">
    <source>
        <dbReference type="EMBL" id="GFY96148.1"/>
    </source>
</evidence>
<dbReference type="SUPFAM" id="SSF48452">
    <property type="entry name" value="TPR-like"/>
    <property type="match status" value="1"/>
</dbReference>
<dbReference type="PANTHER" id="PTHR13247">
    <property type="entry name" value="TETRATRICOPEPTIDE REPEAT PROTEIN 11 TPR REPEAT PROTEIN 11"/>
    <property type="match status" value="1"/>
</dbReference>
<dbReference type="AlphaFoldDB" id="A0A7J0FBV2"/>
<reference evidence="3 4" key="1">
    <citation type="submission" date="2019-07" db="EMBL/GenBank/DDBJ databases">
        <title>De Novo Assembly of kiwifruit Actinidia rufa.</title>
        <authorList>
            <person name="Sugita-Konishi S."/>
            <person name="Sato K."/>
            <person name="Mori E."/>
            <person name="Abe Y."/>
            <person name="Kisaki G."/>
            <person name="Hamano K."/>
            <person name="Suezawa K."/>
            <person name="Otani M."/>
            <person name="Fukuda T."/>
            <person name="Manabe T."/>
            <person name="Gomi K."/>
            <person name="Tabuchi M."/>
            <person name="Akimitsu K."/>
            <person name="Kataoka I."/>
        </authorList>
    </citation>
    <scope>NUCLEOTIDE SEQUENCE [LARGE SCALE GENOMIC DNA]</scope>
    <source>
        <strain evidence="4">cv. Fuchu</strain>
    </source>
</reference>
<feature type="transmembrane region" description="Helical" evidence="1">
    <location>
        <begin position="533"/>
        <end position="556"/>
    </location>
</feature>
<organism evidence="3 4">
    <name type="scientific">Actinidia rufa</name>
    <dbReference type="NCBI Taxonomy" id="165716"/>
    <lineage>
        <taxon>Eukaryota</taxon>
        <taxon>Viridiplantae</taxon>
        <taxon>Streptophyta</taxon>
        <taxon>Embryophyta</taxon>
        <taxon>Tracheophyta</taxon>
        <taxon>Spermatophyta</taxon>
        <taxon>Magnoliopsida</taxon>
        <taxon>eudicotyledons</taxon>
        <taxon>Gunneridae</taxon>
        <taxon>Pentapetalae</taxon>
        <taxon>asterids</taxon>
        <taxon>Ericales</taxon>
        <taxon>Actinidiaceae</taxon>
        <taxon>Actinidia</taxon>
    </lineage>
</organism>
<dbReference type="Pfam" id="PF22936">
    <property type="entry name" value="Pol_BBD"/>
    <property type="match status" value="1"/>
</dbReference>
<dbReference type="GO" id="GO:0016559">
    <property type="term" value="P:peroxisome fission"/>
    <property type="evidence" value="ECO:0007669"/>
    <property type="project" value="TreeGrafter"/>
</dbReference>
<comment type="caution">
    <text evidence="3">The sequence shown here is derived from an EMBL/GenBank/DDBJ whole genome shotgun (WGS) entry which is preliminary data.</text>
</comment>
<dbReference type="InterPro" id="IPR054722">
    <property type="entry name" value="PolX-like_BBD"/>
</dbReference>
<gene>
    <name evidence="3" type="ORF">Acr_11g0004540</name>
</gene>
<dbReference type="Pfam" id="PF14853">
    <property type="entry name" value="Fis1_TPR_C"/>
    <property type="match status" value="1"/>
</dbReference>
<dbReference type="InterPro" id="IPR011990">
    <property type="entry name" value="TPR-like_helical_dom_sf"/>
</dbReference>
<dbReference type="EMBL" id="BJWL01000011">
    <property type="protein sequence ID" value="GFY96148.1"/>
    <property type="molecule type" value="Genomic_DNA"/>
</dbReference>
<dbReference type="Gene3D" id="1.25.40.10">
    <property type="entry name" value="Tetratricopeptide repeat domain"/>
    <property type="match status" value="1"/>
</dbReference>
<dbReference type="Proteomes" id="UP000585474">
    <property type="component" value="Unassembled WGS sequence"/>
</dbReference>
<feature type="domain" description="Retrovirus-related Pol polyprotein from transposon TNT 1-94-like beta-barrel" evidence="2">
    <location>
        <begin position="317"/>
        <end position="384"/>
    </location>
</feature>